<dbReference type="Proteomes" id="UP000823854">
    <property type="component" value="Unassembled WGS sequence"/>
</dbReference>
<reference evidence="5" key="1">
    <citation type="journal article" date="2021" name="PeerJ">
        <title>Extensive microbial diversity within the chicken gut microbiome revealed by metagenomics and culture.</title>
        <authorList>
            <person name="Gilroy R."/>
            <person name="Ravi A."/>
            <person name="Getino M."/>
            <person name="Pursley I."/>
            <person name="Horton D.L."/>
            <person name="Alikhan N.F."/>
            <person name="Baker D."/>
            <person name="Gharbi K."/>
            <person name="Hall N."/>
            <person name="Watson M."/>
            <person name="Adriaenssens E.M."/>
            <person name="Foster-Nyarko E."/>
            <person name="Jarju S."/>
            <person name="Secka A."/>
            <person name="Antonio M."/>
            <person name="Oren A."/>
            <person name="Chaudhuri R.R."/>
            <person name="La Ragione R."/>
            <person name="Hildebrand F."/>
            <person name="Pallen M.J."/>
        </authorList>
    </citation>
    <scope>NUCLEOTIDE SEQUENCE</scope>
    <source>
        <strain evidence="5">CHK130-7132</strain>
    </source>
</reference>
<dbReference type="GO" id="GO:0006412">
    <property type="term" value="P:translation"/>
    <property type="evidence" value="ECO:0007669"/>
    <property type="project" value="UniProtKB-KW"/>
</dbReference>
<dbReference type="InterPro" id="IPR000795">
    <property type="entry name" value="T_Tr_GTP-bd_dom"/>
</dbReference>
<sequence length="114" mass="12620">MALEVLSDLTKVRNIGIMAHIDAGKTTTTERILFYTGVNYKMGETHDGAGTMDWMEQEKERGITITSAATTCYWHDNQINIIDTPGHVDFTVEVERSLRVLDGAVAVFDGKEGV</sequence>
<gene>
    <name evidence="5" type="ORF">H9932_12415</name>
</gene>
<evidence type="ECO:0000259" key="4">
    <source>
        <dbReference type="PROSITE" id="PS51722"/>
    </source>
</evidence>
<accession>A0A9D2Q2S3</accession>
<dbReference type="NCBIfam" id="TIGR00231">
    <property type="entry name" value="small_GTP"/>
    <property type="match status" value="1"/>
</dbReference>
<dbReference type="GO" id="GO:0005525">
    <property type="term" value="F:GTP binding"/>
    <property type="evidence" value="ECO:0007669"/>
    <property type="project" value="UniProtKB-KW"/>
</dbReference>
<dbReference type="Gene3D" id="3.40.50.300">
    <property type="entry name" value="P-loop containing nucleotide triphosphate hydrolases"/>
    <property type="match status" value="2"/>
</dbReference>
<dbReference type="PANTHER" id="PTHR43261">
    <property type="entry name" value="TRANSLATION ELONGATION FACTOR G-RELATED"/>
    <property type="match status" value="1"/>
</dbReference>
<feature type="non-terminal residue" evidence="5">
    <location>
        <position position="114"/>
    </location>
</feature>
<dbReference type="SUPFAM" id="SSF52540">
    <property type="entry name" value="P-loop containing nucleoside triphosphate hydrolases"/>
    <property type="match status" value="1"/>
</dbReference>
<evidence type="ECO:0000313" key="6">
    <source>
        <dbReference type="Proteomes" id="UP000823854"/>
    </source>
</evidence>
<dbReference type="AlphaFoldDB" id="A0A9D2Q2S3"/>
<evidence type="ECO:0000256" key="3">
    <source>
        <dbReference type="ARBA" id="ARBA00023134"/>
    </source>
</evidence>
<comment type="caution">
    <text evidence="5">The sequence shown here is derived from an EMBL/GenBank/DDBJ whole genome shotgun (WGS) entry which is preliminary data.</text>
</comment>
<dbReference type="EMBL" id="DWWC01000261">
    <property type="protein sequence ID" value="HJC70460.1"/>
    <property type="molecule type" value="Genomic_DNA"/>
</dbReference>
<dbReference type="PROSITE" id="PS00301">
    <property type="entry name" value="G_TR_1"/>
    <property type="match status" value="1"/>
</dbReference>
<reference evidence="5" key="2">
    <citation type="submission" date="2021-04" db="EMBL/GenBank/DDBJ databases">
        <authorList>
            <person name="Gilroy R."/>
        </authorList>
    </citation>
    <scope>NUCLEOTIDE SEQUENCE</scope>
    <source>
        <strain evidence="5">CHK130-7132</strain>
    </source>
</reference>
<proteinExistence type="predicted"/>
<dbReference type="InterPro" id="IPR027417">
    <property type="entry name" value="P-loop_NTPase"/>
</dbReference>
<evidence type="ECO:0000256" key="2">
    <source>
        <dbReference type="ARBA" id="ARBA00022917"/>
    </source>
</evidence>
<dbReference type="PROSITE" id="PS51722">
    <property type="entry name" value="G_TR_2"/>
    <property type="match status" value="1"/>
</dbReference>
<feature type="domain" description="Tr-type G" evidence="4">
    <location>
        <begin position="10"/>
        <end position="114"/>
    </location>
</feature>
<dbReference type="GO" id="GO:0032790">
    <property type="term" value="P:ribosome disassembly"/>
    <property type="evidence" value="ECO:0007669"/>
    <property type="project" value="TreeGrafter"/>
</dbReference>
<dbReference type="InterPro" id="IPR031157">
    <property type="entry name" value="G_TR_CS"/>
</dbReference>
<keyword evidence="2" id="KW-0648">Protein biosynthesis</keyword>
<keyword evidence="3" id="KW-0342">GTP-binding</keyword>
<dbReference type="PANTHER" id="PTHR43261:SF1">
    <property type="entry name" value="RIBOSOME-RELEASING FACTOR 2, MITOCHONDRIAL"/>
    <property type="match status" value="1"/>
</dbReference>
<dbReference type="Pfam" id="PF00009">
    <property type="entry name" value="GTP_EFTU"/>
    <property type="match status" value="1"/>
</dbReference>
<organism evidence="5 6">
    <name type="scientific">Candidatus Brachybacterium intestinipullorum</name>
    <dbReference type="NCBI Taxonomy" id="2838512"/>
    <lineage>
        <taxon>Bacteria</taxon>
        <taxon>Bacillati</taxon>
        <taxon>Actinomycetota</taxon>
        <taxon>Actinomycetes</taxon>
        <taxon>Micrococcales</taxon>
        <taxon>Dermabacteraceae</taxon>
        <taxon>Brachybacterium</taxon>
    </lineage>
</organism>
<evidence type="ECO:0000313" key="5">
    <source>
        <dbReference type="EMBL" id="HJC70460.1"/>
    </source>
</evidence>
<protein>
    <submittedName>
        <fullName evidence="5">GTP-binding protein</fullName>
    </submittedName>
</protein>
<dbReference type="GO" id="GO:0003924">
    <property type="term" value="F:GTPase activity"/>
    <property type="evidence" value="ECO:0007669"/>
    <property type="project" value="InterPro"/>
</dbReference>
<dbReference type="InterPro" id="IPR005225">
    <property type="entry name" value="Small_GTP-bd"/>
</dbReference>
<dbReference type="PRINTS" id="PR00315">
    <property type="entry name" value="ELONGATNFCT"/>
</dbReference>
<evidence type="ECO:0000256" key="1">
    <source>
        <dbReference type="ARBA" id="ARBA00022741"/>
    </source>
</evidence>
<name>A0A9D2Q2S3_9MICO</name>
<keyword evidence="1" id="KW-0547">Nucleotide-binding</keyword>